<gene>
    <name evidence="3" type="ORF">HHU12_21225</name>
</gene>
<dbReference type="SUPFAM" id="SSF50978">
    <property type="entry name" value="WD40 repeat-like"/>
    <property type="match status" value="1"/>
</dbReference>
<dbReference type="PANTHER" id="PTHR48104:SF30">
    <property type="entry name" value="METACASPASE-1"/>
    <property type="match status" value="1"/>
</dbReference>
<name>A0A7X9XB97_9BACT</name>
<comment type="caution">
    <text evidence="3">The sequence shown here is derived from an EMBL/GenBank/DDBJ whole genome shotgun (WGS) entry which is preliminary data.</text>
</comment>
<keyword evidence="4" id="KW-1185">Reference proteome</keyword>
<dbReference type="AlphaFoldDB" id="A0A7X9XB97"/>
<dbReference type="SUPFAM" id="SSF48452">
    <property type="entry name" value="TPR-like"/>
    <property type="match status" value="1"/>
</dbReference>
<dbReference type="InterPro" id="IPR011600">
    <property type="entry name" value="Pept_C14_caspase"/>
</dbReference>
<dbReference type="Gene3D" id="2.130.10.10">
    <property type="entry name" value="YVTN repeat-like/Quinoprotein amine dehydrogenase"/>
    <property type="match status" value="1"/>
</dbReference>
<evidence type="ECO:0000313" key="3">
    <source>
        <dbReference type="EMBL" id="NME70511.1"/>
    </source>
</evidence>
<keyword evidence="1" id="KW-0732">Signal</keyword>
<dbReference type="RefSeq" id="WP_169658746.1">
    <property type="nucleotide sequence ID" value="NZ_JABANE010000066.1"/>
</dbReference>
<protein>
    <submittedName>
        <fullName evidence="3">Caspase family protein</fullName>
    </submittedName>
</protein>
<dbReference type="Gene3D" id="3.40.50.1460">
    <property type="match status" value="1"/>
</dbReference>
<feature type="chain" id="PRO_5031101309" evidence="1">
    <location>
        <begin position="20"/>
        <end position="799"/>
    </location>
</feature>
<dbReference type="EMBL" id="JABANE010000066">
    <property type="protein sequence ID" value="NME70511.1"/>
    <property type="molecule type" value="Genomic_DNA"/>
</dbReference>
<dbReference type="SUPFAM" id="SSF52129">
    <property type="entry name" value="Caspase-like"/>
    <property type="match status" value="1"/>
</dbReference>
<proteinExistence type="predicted"/>
<reference evidence="3 4" key="1">
    <citation type="submission" date="2020-04" db="EMBL/GenBank/DDBJ databases">
        <title>Flammeovirga sp. SR4, a novel species isolated from seawater.</title>
        <authorList>
            <person name="Wang X."/>
        </authorList>
    </citation>
    <scope>NUCLEOTIDE SEQUENCE [LARGE SCALE GENOMIC DNA]</scope>
    <source>
        <strain evidence="3 4">ATCC 23126</strain>
    </source>
</reference>
<evidence type="ECO:0000259" key="2">
    <source>
        <dbReference type="Pfam" id="PF00656"/>
    </source>
</evidence>
<accession>A0A7X9XB97</accession>
<dbReference type="GO" id="GO:0006508">
    <property type="term" value="P:proteolysis"/>
    <property type="evidence" value="ECO:0007669"/>
    <property type="project" value="InterPro"/>
</dbReference>
<dbReference type="Pfam" id="PF00656">
    <property type="entry name" value="Peptidase_C14"/>
    <property type="match status" value="1"/>
</dbReference>
<evidence type="ECO:0000256" key="1">
    <source>
        <dbReference type="SAM" id="SignalP"/>
    </source>
</evidence>
<sequence>MKSFFLNLLLLFFSITSFCQETNTRGLVLQDGKNNQNTIKALIIGVSRYANYPEQSQLRYADNDAEAFAEFLRQHTSIDNENIHLLTNEKAFSINVKTKLKQVFDSAEKDDLVIIYFAGHGDVDNDGEAYLITNDAVAPEEGGHDWGIEGAIEIFRLQRKILSSTTKKGFQVLLITDACRSGHITKMDNSNATISALMQDWNNTYKYVSCGPNQLSQEGSQWGGGHGAFTYYFLRGLMGEADQSGDKKILHGELGVYLSGKVSMDTDFKQMPQYKGNASDVLMNVDDKLLDLVKQDNYNLLSGTVASRGTGEISNISSPILKSFYEAIDSNRILHPKYLPYTENVNINFFDGVPLGKVSQVSVDDDKILVVKNGRTVEVFDHKKKDKLVFTLPSFPQLIGYSSNHFAYSDKSNTVRIYEGKKELVSENYHKTSITAIKMTSRQKVYTGDTKGNIYTFSSTQKPAKEHRIKGEVTAIALNDIEDRIAVKNEKGEVSILDVNYNLISSSKLSASKTQSMFFMNNGNLLLGINYATVRSIHTSNGKTIKEFRLPNNEKPNKIIKLNDNYLLALSENANLFFINVVEGSITPAGRHPLGKNFKWSGSQGVISSISTSSIVNAQIDVPIPFASEWYDKIQKDNSLSERERSDAKNTLAVALQYKAQKIITPFVLGKTITPSAIEIKEAIYELNYATKLYRGETELIEMINVRRWFLQAYLIIVENNVKDFPLAISYLEKILTVTPDVAYPYNGIALINQKLMKLDKTKETVAKAEQIKPTWTEPKNTMVNTYLKEENYKEALNE</sequence>
<dbReference type="Proteomes" id="UP000576082">
    <property type="component" value="Unassembled WGS sequence"/>
</dbReference>
<dbReference type="InterPro" id="IPR050452">
    <property type="entry name" value="Metacaspase"/>
</dbReference>
<evidence type="ECO:0000313" key="4">
    <source>
        <dbReference type="Proteomes" id="UP000576082"/>
    </source>
</evidence>
<dbReference type="InterPro" id="IPR036322">
    <property type="entry name" value="WD40_repeat_dom_sf"/>
</dbReference>
<feature type="signal peptide" evidence="1">
    <location>
        <begin position="1"/>
        <end position="19"/>
    </location>
</feature>
<dbReference type="PANTHER" id="PTHR48104">
    <property type="entry name" value="METACASPASE-4"/>
    <property type="match status" value="1"/>
</dbReference>
<dbReference type="InterPro" id="IPR011990">
    <property type="entry name" value="TPR-like_helical_dom_sf"/>
</dbReference>
<organism evidence="3 4">
    <name type="scientific">Flammeovirga aprica JL-4</name>
    <dbReference type="NCBI Taxonomy" id="694437"/>
    <lineage>
        <taxon>Bacteria</taxon>
        <taxon>Pseudomonadati</taxon>
        <taxon>Bacteroidota</taxon>
        <taxon>Cytophagia</taxon>
        <taxon>Cytophagales</taxon>
        <taxon>Flammeovirgaceae</taxon>
        <taxon>Flammeovirga</taxon>
    </lineage>
</organism>
<dbReference type="InterPro" id="IPR015943">
    <property type="entry name" value="WD40/YVTN_repeat-like_dom_sf"/>
</dbReference>
<dbReference type="InterPro" id="IPR029030">
    <property type="entry name" value="Caspase-like_dom_sf"/>
</dbReference>
<dbReference type="GO" id="GO:0004197">
    <property type="term" value="F:cysteine-type endopeptidase activity"/>
    <property type="evidence" value="ECO:0007669"/>
    <property type="project" value="InterPro"/>
</dbReference>
<feature type="domain" description="Peptidase C14 caspase" evidence="2">
    <location>
        <begin position="40"/>
        <end position="276"/>
    </location>
</feature>
<dbReference type="Gene3D" id="1.25.40.10">
    <property type="entry name" value="Tetratricopeptide repeat domain"/>
    <property type="match status" value="1"/>
</dbReference>
<dbReference type="GO" id="GO:0005737">
    <property type="term" value="C:cytoplasm"/>
    <property type="evidence" value="ECO:0007669"/>
    <property type="project" value="TreeGrafter"/>
</dbReference>